<evidence type="ECO:0000313" key="7">
    <source>
        <dbReference type="Proteomes" id="UP000464378"/>
    </source>
</evidence>
<gene>
    <name evidence="6" type="ORF">GMBLW1_19940</name>
</gene>
<dbReference type="EMBL" id="LR586016">
    <property type="protein sequence ID" value="VIP01966.1"/>
    <property type="molecule type" value="Genomic_DNA"/>
</dbReference>
<dbReference type="AlphaFoldDB" id="A0A6C2YKK9"/>
<dbReference type="GO" id="GO:0005524">
    <property type="term" value="F:ATP binding"/>
    <property type="evidence" value="ECO:0007669"/>
    <property type="project" value="UniProtKB-KW"/>
</dbReference>
<reference evidence="6" key="1">
    <citation type="submission" date="2019-04" db="EMBL/GenBank/DDBJ databases">
        <authorList>
            <consortium name="Science for Life Laboratories"/>
        </authorList>
    </citation>
    <scope>NUCLEOTIDE SEQUENCE</scope>
    <source>
        <strain evidence="6">MBLW1</strain>
    </source>
</reference>
<dbReference type="GO" id="GO:0051301">
    <property type="term" value="P:cell division"/>
    <property type="evidence" value="ECO:0007669"/>
    <property type="project" value="UniProtKB-KW"/>
</dbReference>
<dbReference type="SMART" id="SM00382">
    <property type="entry name" value="AAA"/>
    <property type="match status" value="1"/>
</dbReference>
<dbReference type="EMBL" id="LR593887">
    <property type="protein sequence ID" value="VTR99984.1"/>
    <property type="molecule type" value="Genomic_DNA"/>
</dbReference>
<dbReference type="SUPFAM" id="SSF52540">
    <property type="entry name" value="P-loop containing nucleoside triphosphate hydrolases"/>
    <property type="match status" value="1"/>
</dbReference>
<evidence type="ECO:0000256" key="3">
    <source>
        <dbReference type="ARBA" id="ARBA00022840"/>
    </source>
</evidence>
<name>A0A6C2YKK9_9BACT</name>
<protein>
    <recommendedName>
        <fullName evidence="5">AAA+ ATPase domain-containing protein</fullName>
    </recommendedName>
</protein>
<feature type="domain" description="AAA+ ATPase" evidence="5">
    <location>
        <begin position="286"/>
        <end position="412"/>
    </location>
</feature>
<dbReference type="PANTHER" id="PTHR23073">
    <property type="entry name" value="26S PROTEASOME REGULATORY SUBUNIT"/>
    <property type="match status" value="1"/>
</dbReference>
<dbReference type="GO" id="GO:0016887">
    <property type="term" value="F:ATP hydrolysis activity"/>
    <property type="evidence" value="ECO:0007669"/>
    <property type="project" value="InterPro"/>
</dbReference>
<evidence type="ECO:0000256" key="1">
    <source>
        <dbReference type="ARBA" id="ARBA00006914"/>
    </source>
</evidence>
<evidence type="ECO:0000313" key="6">
    <source>
        <dbReference type="EMBL" id="VIP01966.1"/>
    </source>
</evidence>
<feature type="compositionally biased region" description="Low complexity" evidence="4">
    <location>
        <begin position="518"/>
        <end position="529"/>
    </location>
</feature>
<dbReference type="InParanoid" id="A0A6C2YKK9"/>
<dbReference type="InterPro" id="IPR027417">
    <property type="entry name" value="P-loop_NTPase"/>
</dbReference>
<evidence type="ECO:0000256" key="4">
    <source>
        <dbReference type="SAM" id="MobiDB-lite"/>
    </source>
</evidence>
<dbReference type="KEGG" id="tim:GMBLW1_19940"/>
<dbReference type="RefSeq" id="WP_162657193.1">
    <property type="nucleotide sequence ID" value="NZ_LR593887.1"/>
</dbReference>
<dbReference type="InterPro" id="IPR003593">
    <property type="entry name" value="AAA+_ATPase"/>
</dbReference>
<dbReference type="InterPro" id="IPR003959">
    <property type="entry name" value="ATPase_AAA_core"/>
</dbReference>
<dbReference type="Pfam" id="PF00004">
    <property type="entry name" value="AAA"/>
    <property type="match status" value="1"/>
</dbReference>
<evidence type="ECO:0000259" key="5">
    <source>
        <dbReference type="SMART" id="SM00382"/>
    </source>
</evidence>
<keyword evidence="7" id="KW-1185">Reference proteome</keyword>
<keyword evidence="3" id="KW-0067">ATP-binding</keyword>
<comment type="similarity">
    <text evidence="1">Belongs to the AAA ATPase family.</text>
</comment>
<accession>A0A6C2YKK9</accession>
<feature type="compositionally biased region" description="Acidic residues" evidence="4">
    <location>
        <begin position="487"/>
        <end position="502"/>
    </location>
</feature>
<feature type="region of interest" description="Disordered" evidence="4">
    <location>
        <begin position="466"/>
        <end position="552"/>
    </location>
</feature>
<dbReference type="CDD" id="cd19481">
    <property type="entry name" value="RecA-like_protease"/>
    <property type="match status" value="1"/>
</dbReference>
<dbReference type="Gene3D" id="3.40.50.300">
    <property type="entry name" value="P-loop containing nucleotide triphosphate hydrolases"/>
    <property type="match status" value="1"/>
</dbReference>
<keyword evidence="2" id="KW-0547">Nucleotide-binding</keyword>
<keyword evidence="6" id="KW-0132">Cell division</keyword>
<proteinExistence type="inferred from homology"/>
<dbReference type="InterPro" id="IPR050221">
    <property type="entry name" value="26S_Proteasome_ATPase"/>
</dbReference>
<evidence type="ECO:0000256" key="2">
    <source>
        <dbReference type="ARBA" id="ARBA00022741"/>
    </source>
</evidence>
<dbReference type="Proteomes" id="UP000464378">
    <property type="component" value="Chromosome"/>
</dbReference>
<keyword evidence="6" id="KW-0131">Cell cycle</keyword>
<dbReference type="Gene3D" id="1.10.8.60">
    <property type="match status" value="1"/>
</dbReference>
<sequence length="552" mass="61592">MTGNLPAIPVDPLEPPLSGWARFWTSVFGSKKRTIRQELIWFLGDDYRNLETHEKSFPGYDLASLHRAISSISQECCIGYRELGGSNATNVRELFDLLEQPWYRNALPMQTPFQRVAVDVEEEISLPVNLLALAVLRPEIGRHHRRRSASLGSKPATLLPPLEQPERVLVMLSSANQNGDYWDNIDGRGAAPQTVLKVSIACKNREIANRFFNEVEERRRRLSVYRGKVIDPVVGGGSIHSIGFRPIEQVNEEDLILSDEVKQLIQSSILQFYQHSHRLESLGIEMKRGVLFHSPPGTGKTSISLYLAGLLPKFTICFVSGERLLYPREICRMARYLQPSMVVFEDIDLVAEERNATGLATVLGELMNQIDGCEVTDQVLFVMNTNSLERLEKAVRNRPGRVDQIIAIPIPDAATRERLIRHFARTLELAVEDMPKLVRATDGATPAMLKEIVKRAAVNALSELVERQATESETEIGTSDDLKSESESESESESGGDPEFGGESESGSGEMLPPMPPLRLTDADLLLATEQVRAMRDPEPSPGRFGFGDPIR</sequence>
<organism evidence="6">
    <name type="scientific">Tuwongella immobilis</name>
    <dbReference type="NCBI Taxonomy" id="692036"/>
    <lineage>
        <taxon>Bacteria</taxon>
        <taxon>Pseudomonadati</taxon>
        <taxon>Planctomycetota</taxon>
        <taxon>Planctomycetia</taxon>
        <taxon>Gemmatales</taxon>
        <taxon>Gemmataceae</taxon>
        <taxon>Tuwongella</taxon>
    </lineage>
</organism>